<keyword evidence="2" id="KW-0378">Hydrolase</keyword>
<organism evidence="7 8">
    <name type="scientific">Solanum verrucosum</name>
    <dbReference type="NCBI Taxonomy" id="315347"/>
    <lineage>
        <taxon>Eukaryota</taxon>
        <taxon>Viridiplantae</taxon>
        <taxon>Streptophyta</taxon>
        <taxon>Embryophyta</taxon>
        <taxon>Tracheophyta</taxon>
        <taxon>Spermatophyta</taxon>
        <taxon>Magnoliopsida</taxon>
        <taxon>eudicotyledons</taxon>
        <taxon>Gunneridae</taxon>
        <taxon>Pentapetalae</taxon>
        <taxon>asterids</taxon>
        <taxon>lamiids</taxon>
        <taxon>Solanales</taxon>
        <taxon>Solanaceae</taxon>
        <taxon>Solanoideae</taxon>
        <taxon>Solaneae</taxon>
        <taxon>Solanum</taxon>
    </lineage>
</organism>
<reference evidence="7" key="1">
    <citation type="submission" date="2023-08" db="EMBL/GenBank/DDBJ databases">
        <title>A de novo genome assembly of Solanum verrucosum Schlechtendal, a Mexican diploid species geographically isolated from the other diploid A-genome species in potato relatives.</title>
        <authorList>
            <person name="Hosaka K."/>
        </authorList>
    </citation>
    <scope>NUCLEOTIDE SEQUENCE</scope>
    <source>
        <tissue evidence="7">Young leaves</tissue>
    </source>
</reference>
<dbReference type="GO" id="GO:0042545">
    <property type="term" value="P:cell wall modification"/>
    <property type="evidence" value="ECO:0007669"/>
    <property type="project" value="InterPro"/>
</dbReference>
<name>A0AAF0PVT7_SOLVR</name>
<dbReference type="PANTHER" id="PTHR31707">
    <property type="entry name" value="PECTINESTERASE"/>
    <property type="match status" value="1"/>
</dbReference>
<feature type="domain" description="Pectinesterase catalytic" evidence="6">
    <location>
        <begin position="1"/>
        <end position="98"/>
    </location>
</feature>
<keyword evidence="4" id="KW-0961">Cell wall biogenesis/degradation</keyword>
<keyword evidence="8" id="KW-1185">Reference proteome</keyword>
<dbReference type="EMBL" id="CP133612">
    <property type="protein sequence ID" value="WMV10835.1"/>
    <property type="molecule type" value="Genomic_DNA"/>
</dbReference>
<keyword evidence="3" id="KW-0063">Aspartyl esterase</keyword>
<gene>
    <name evidence="7" type="ORF">MTR67_004220</name>
</gene>
<proteinExistence type="predicted"/>
<dbReference type="InterPro" id="IPR011050">
    <property type="entry name" value="Pectin_lyase_fold/virulence"/>
</dbReference>
<dbReference type="Gene3D" id="2.160.20.10">
    <property type="entry name" value="Single-stranded right-handed beta-helix, Pectin lyase-like"/>
    <property type="match status" value="1"/>
</dbReference>
<sequence>MLVGDGMDATIITGNLNVVDGATTFNCFCCWGWIHSSRSTISKHSRATKHQAVALRVGEDQSVINGCKIDAFQDTLYTHTLHQFYRDCYITGTVDVIISVCKLDPHGW</sequence>
<accession>A0AAF0PVT7</accession>
<evidence type="ECO:0000256" key="2">
    <source>
        <dbReference type="ARBA" id="ARBA00022801"/>
    </source>
</evidence>
<dbReference type="InterPro" id="IPR012334">
    <property type="entry name" value="Pectin_lyas_fold"/>
</dbReference>
<dbReference type="Proteomes" id="UP001234989">
    <property type="component" value="Chromosome 1"/>
</dbReference>
<comment type="catalytic activity">
    <reaction evidence="5">
        <text>[(1-&gt;4)-alpha-D-galacturonosyl methyl ester](n) + n H2O = [(1-&gt;4)-alpha-D-galacturonosyl](n) + n methanol + n H(+)</text>
        <dbReference type="Rhea" id="RHEA:22380"/>
        <dbReference type="Rhea" id="RHEA-COMP:14570"/>
        <dbReference type="Rhea" id="RHEA-COMP:14573"/>
        <dbReference type="ChEBI" id="CHEBI:15377"/>
        <dbReference type="ChEBI" id="CHEBI:15378"/>
        <dbReference type="ChEBI" id="CHEBI:17790"/>
        <dbReference type="ChEBI" id="CHEBI:140522"/>
        <dbReference type="ChEBI" id="CHEBI:140523"/>
        <dbReference type="EC" id="3.1.1.11"/>
    </reaction>
</comment>
<dbReference type="AlphaFoldDB" id="A0AAF0PVT7"/>
<protein>
    <recommendedName>
        <fullName evidence="6">Pectinesterase catalytic domain-containing protein</fullName>
    </recommendedName>
</protein>
<evidence type="ECO:0000256" key="5">
    <source>
        <dbReference type="ARBA" id="ARBA00047928"/>
    </source>
</evidence>
<evidence type="ECO:0000256" key="4">
    <source>
        <dbReference type="ARBA" id="ARBA00023316"/>
    </source>
</evidence>
<evidence type="ECO:0000313" key="7">
    <source>
        <dbReference type="EMBL" id="WMV10835.1"/>
    </source>
</evidence>
<comment type="pathway">
    <text evidence="1">Glycan metabolism; pectin degradation; 2-dehydro-3-deoxy-D-gluconate from pectin: step 1/5.</text>
</comment>
<dbReference type="InterPro" id="IPR000070">
    <property type="entry name" value="Pectinesterase_cat"/>
</dbReference>
<evidence type="ECO:0000256" key="3">
    <source>
        <dbReference type="ARBA" id="ARBA00023085"/>
    </source>
</evidence>
<dbReference type="GO" id="GO:0030599">
    <property type="term" value="F:pectinesterase activity"/>
    <property type="evidence" value="ECO:0007669"/>
    <property type="project" value="UniProtKB-EC"/>
</dbReference>
<dbReference type="Pfam" id="PF01095">
    <property type="entry name" value="Pectinesterase"/>
    <property type="match status" value="1"/>
</dbReference>
<dbReference type="SUPFAM" id="SSF51126">
    <property type="entry name" value="Pectin lyase-like"/>
    <property type="match status" value="1"/>
</dbReference>
<evidence type="ECO:0000313" key="8">
    <source>
        <dbReference type="Proteomes" id="UP001234989"/>
    </source>
</evidence>
<evidence type="ECO:0000259" key="6">
    <source>
        <dbReference type="Pfam" id="PF01095"/>
    </source>
</evidence>
<evidence type="ECO:0000256" key="1">
    <source>
        <dbReference type="ARBA" id="ARBA00005184"/>
    </source>
</evidence>